<dbReference type="Pfam" id="PF14588">
    <property type="entry name" value="YjgF_endoribonc"/>
    <property type="match status" value="1"/>
</dbReference>
<dbReference type="PANTHER" id="PTHR43760">
    <property type="entry name" value="ENDORIBONUCLEASE-RELATED"/>
    <property type="match status" value="1"/>
</dbReference>
<proteinExistence type="predicted"/>
<gene>
    <name evidence="2" type="ORF">FLSS-18_0016</name>
</gene>
<dbReference type="SUPFAM" id="SSF55298">
    <property type="entry name" value="YjgF-like"/>
    <property type="match status" value="1"/>
</dbReference>
<feature type="domain" description="Endoribonuclease L-PSP/chorismate mutase-like" evidence="1">
    <location>
        <begin position="7"/>
        <end position="133"/>
    </location>
</feature>
<accession>M1P199</accession>
<dbReference type="PANTHER" id="PTHR43760:SF1">
    <property type="entry name" value="ENDORIBONUCLEASE L-PSP_CHORISMATE MUTASE-LIKE DOMAIN-CONTAINING PROTEIN"/>
    <property type="match status" value="1"/>
</dbReference>
<dbReference type="EMBL" id="JX684083">
    <property type="protein sequence ID" value="AGF93151.1"/>
    <property type="molecule type" value="Genomic_DNA"/>
</dbReference>
<evidence type="ECO:0000313" key="2">
    <source>
        <dbReference type="EMBL" id="AGF93151.1"/>
    </source>
</evidence>
<dbReference type="Gene3D" id="3.30.1330.40">
    <property type="entry name" value="RutC-like"/>
    <property type="match status" value="1"/>
</dbReference>
<dbReference type="AlphaFoldDB" id="M1P199"/>
<organism evidence="2">
    <name type="scientific">uncultured organism</name>
    <dbReference type="NCBI Taxonomy" id="155900"/>
    <lineage>
        <taxon>unclassified sequences</taxon>
        <taxon>environmental samples</taxon>
    </lineage>
</organism>
<dbReference type="CDD" id="cd02199">
    <property type="entry name" value="YjgF_YER057c_UK114_like_1"/>
    <property type="match status" value="1"/>
</dbReference>
<name>M1P199_9ZZZZ</name>
<dbReference type="InterPro" id="IPR035959">
    <property type="entry name" value="RutC-like_sf"/>
</dbReference>
<evidence type="ECO:0000259" key="1">
    <source>
        <dbReference type="Pfam" id="PF14588"/>
    </source>
</evidence>
<reference evidence="2" key="1">
    <citation type="journal article" date="2013" name="Syst. Appl. Microbiol.">
        <title>New insights into the archaeal diversity of a hypersaline microbial mat obtained by a metagenomic approach.</title>
        <authorList>
            <person name="Lopez-Lopez A."/>
            <person name="Richter M."/>
            <person name="Pena A."/>
            <person name="Tamames J."/>
            <person name="Rossello-Mora R."/>
        </authorList>
    </citation>
    <scope>NUCLEOTIDE SEQUENCE</scope>
</reference>
<protein>
    <submittedName>
        <fullName evidence="2">Endoribonuclease L-PSP family protein</fullName>
    </submittedName>
</protein>
<dbReference type="InterPro" id="IPR013813">
    <property type="entry name" value="Endoribo_LPSP/chorism_mut-like"/>
</dbReference>
<sequence length="153" mass="16360">MKNYEERIEELEVEIPEPPEPVGSYIPARRVGNLVFCSGQGPLKDGEFLHLGKVGSDLTVEEGYEAARMCAINCLAEVKSVMGSLNEVDKIVKVRGFVSSAPGFGSQPDVVNGASDLLQEIFGEDGKHARAALGTSDLPGDIPVEVEMVVSVK</sequence>